<evidence type="ECO:0000256" key="2">
    <source>
        <dbReference type="ARBA" id="ARBA00022729"/>
    </source>
</evidence>
<dbReference type="InterPro" id="IPR000483">
    <property type="entry name" value="Cys-rich_flank_reg_C"/>
</dbReference>
<gene>
    <name evidence="7" type="ORF">CHIRRI_LOCUS3323</name>
</gene>
<evidence type="ECO:0000256" key="1">
    <source>
        <dbReference type="ARBA" id="ARBA00022614"/>
    </source>
</evidence>
<keyword evidence="1" id="KW-0433">Leucine-rich repeat</keyword>
<feature type="region of interest" description="Disordered" evidence="4">
    <location>
        <begin position="790"/>
        <end position="813"/>
    </location>
</feature>
<dbReference type="SMART" id="SM00365">
    <property type="entry name" value="LRR_SD22"/>
    <property type="match status" value="6"/>
</dbReference>
<evidence type="ECO:0000256" key="5">
    <source>
        <dbReference type="SAM" id="Phobius"/>
    </source>
</evidence>
<evidence type="ECO:0000313" key="7">
    <source>
        <dbReference type="EMBL" id="CAG9800380.1"/>
    </source>
</evidence>
<reference evidence="7" key="2">
    <citation type="submission" date="2022-10" db="EMBL/GenBank/DDBJ databases">
        <authorList>
            <consortium name="ENA_rothamsted_submissions"/>
            <consortium name="culmorum"/>
            <person name="King R."/>
        </authorList>
    </citation>
    <scope>NUCLEOTIDE SEQUENCE</scope>
</reference>
<feature type="domain" description="LRRCT" evidence="6">
    <location>
        <begin position="480"/>
        <end position="532"/>
    </location>
</feature>
<dbReference type="PANTHER" id="PTHR24369:SF210">
    <property type="entry name" value="CHAOPTIN-RELATED"/>
    <property type="match status" value="1"/>
</dbReference>
<dbReference type="InterPro" id="IPR003591">
    <property type="entry name" value="Leu-rich_rpt_typical-subtyp"/>
</dbReference>
<reference evidence="7" key="1">
    <citation type="submission" date="2022-01" db="EMBL/GenBank/DDBJ databases">
        <authorList>
            <person name="King R."/>
        </authorList>
    </citation>
    <scope>NUCLEOTIDE SEQUENCE</scope>
</reference>
<dbReference type="Gene3D" id="3.80.10.10">
    <property type="entry name" value="Ribonuclease Inhibitor"/>
    <property type="match status" value="2"/>
</dbReference>
<feature type="transmembrane region" description="Helical" evidence="5">
    <location>
        <begin position="7"/>
        <end position="24"/>
    </location>
</feature>
<dbReference type="InterPro" id="IPR001611">
    <property type="entry name" value="Leu-rich_rpt"/>
</dbReference>
<organism evidence="7 8">
    <name type="scientific">Chironomus riparius</name>
    <dbReference type="NCBI Taxonomy" id="315576"/>
    <lineage>
        <taxon>Eukaryota</taxon>
        <taxon>Metazoa</taxon>
        <taxon>Ecdysozoa</taxon>
        <taxon>Arthropoda</taxon>
        <taxon>Hexapoda</taxon>
        <taxon>Insecta</taxon>
        <taxon>Pterygota</taxon>
        <taxon>Neoptera</taxon>
        <taxon>Endopterygota</taxon>
        <taxon>Diptera</taxon>
        <taxon>Nematocera</taxon>
        <taxon>Chironomoidea</taxon>
        <taxon>Chironomidae</taxon>
        <taxon>Chironominae</taxon>
        <taxon>Chironomus</taxon>
    </lineage>
</organism>
<dbReference type="SMART" id="SM00369">
    <property type="entry name" value="LRR_TYP"/>
    <property type="match status" value="9"/>
</dbReference>
<feature type="transmembrane region" description="Helical" evidence="5">
    <location>
        <begin position="754"/>
        <end position="776"/>
    </location>
</feature>
<dbReference type="EMBL" id="OU895877">
    <property type="protein sequence ID" value="CAG9800380.1"/>
    <property type="molecule type" value="Genomic_DNA"/>
</dbReference>
<dbReference type="Proteomes" id="UP001153620">
    <property type="component" value="Chromosome 1"/>
</dbReference>
<evidence type="ECO:0000313" key="8">
    <source>
        <dbReference type="Proteomes" id="UP001153620"/>
    </source>
</evidence>
<keyword evidence="8" id="KW-1185">Reference proteome</keyword>
<name>A0A9N9RNJ6_9DIPT</name>
<accession>A0A9N9RNJ6</accession>
<dbReference type="PROSITE" id="PS51450">
    <property type="entry name" value="LRR"/>
    <property type="match status" value="1"/>
</dbReference>
<dbReference type="Pfam" id="PF13855">
    <property type="entry name" value="LRR_8"/>
    <property type="match status" value="2"/>
</dbReference>
<keyword evidence="5" id="KW-0472">Membrane</keyword>
<evidence type="ECO:0000256" key="4">
    <source>
        <dbReference type="SAM" id="MobiDB-lite"/>
    </source>
</evidence>
<feature type="compositionally biased region" description="Basic and acidic residues" evidence="4">
    <location>
        <begin position="83"/>
        <end position="92"/>
    </location>
</feature>
<proteinExistence type="predicted"/>
<feature type="compositionally biased region" description="Polar residues" evidence="4">
    <location>
        <begin position="790"/>
        <end position="805"/>
    </location>
</feature>
<sequence>MPNSNSVTVLYFIIFCNILLLSALEYEDDNGYQQILNRQQHAQNNSSVLITKLLNINQRISSTLSTTEAPQHGFKINQSLELENSKQQKSEDQSFNVKSSPKPKYVNKGADKKSSLILRKNLSLTQSKLVEDGNWKCPNITDNRSLECGCDVPLTLRCSGADVHALSLIADAIRTSTSVVSILDCTLRNVTVLNEARVFENVSLTGLFISSGEIKRLHRLAFSGLKTPLQILGLPNNALTSVPSNSLQQLTLLDRLDLSNNDIKMLSSSDFIALQKLTYLELSENQISSISQKTFLPLKNLVTLKLNGNKLGNSPGSLKTLAECVNLRELDLKSNLIKGSLSSEMLPILKELETFNLERNSFSSIQRETFKNYPKLLSLTLNHNQIDVLADDAFFGLNSLQTLDLSYNGIVAVSEGSLKHMNRLVLLDFTHNFLRAITADIISPLPQLKELRLDGNDIAIIEKNALISAKNLKILSLRDNPLACDCKLQYFAEWLSNTTQISANDLMAFCKTPPFLEGAQLSQLEIEKLTCAEINHMESDTDDRIMQQINSIYVDFLDNFTLVNSSYNIKFLDYNFTTPNILNLNWMIQLKKTLDFHSLVVFEGADIRMRLDRTMVSYRSIMSTSDDEEFLVSIPPKVPLNLGNSYEFCMIFSEDNYQFFVGCSSSFLLIPQHVITVDLNSRVLQSSTHESDIANFDVISNKKDEQVYMNDDTMRSTSYSTMRNDFKNVKRIDPIHEHDDSIDVYPSEGYYNTLWPNLSLSFLIICMSISIIYILWSKYRYYYKHTNHSDTSISPSYSDDSINTQPEDETHTNKYVKLQATTAL</sequence>
<keyword evidence="3" id="KW-0677">Repeat</keyword>
<evidence type="ECO:0000256" key="3">
    <source>
        <dbReference type="ARBA" id="ARBA00022737"/>
    </source>
</evidence>
<dbReference type="OrthoDB" id="2151624at2759"/>
<dbReference type="AlphaFoldDB" id="A0A9N9RNJ6"/>
<dbReference type="GO" id="GO:0005886">
    <property type="term" value="C:plasma membrane"/>
    <property type="evidence" value="ECO:0007669"/>
    <property type="project" value="TreeGrafter"/>
</dbReference>
<evidence type="ECO:0000259" key="6">
    <source>
        <dbReference type="SMART" id="SM00082"/>
    </source>
</evidence>
<dbReference type="InterPro" id="IPR032675">
    <property type="entry name" value="LRR_dom_sf"/>
</dbReference>
<dbReference type="InterPro" id="IPR050541">
    <property type="entry name" value="LRR_TM_domain-containing"/>
</dbReference>
<feature type="region of interest" description="Disordered" evidence="4">
    <location>
        <begin position="83"/>
        <end position="111"/>
    </location>
</feature>
<keyword evidence="5" id="KW-0812">Transmembrane</keyword>
<dbReference type="SMART" id="SM00082">
    <property type="entry name" value="LRRCT"/>
    <property type="match status" value="1"/>
</dbReference>
<keyword evidence="2" id="KW-0732">Signal</keyword>
<keyword evidence="5" id="KW-1133">Transmembrane helix</keyword>
<dbReference type="SUPFAM" id="SSF52058">
    <property type="entry name" value="L domain-like"/>
    <property type="match status" value="1"/>
</dbReference>
<dbReference type="PANTHER" id="PTHR24369">
    <property type="entry name" value="ANTIGEN BSP, PUTATIVE-RELATED"/>
    <property type="match status" value="1"/>
</dbReference>
<protein>
    <recommendedName>
        <fullName evidence="6">LRRCT domain-containing protein</fullName>
    </recommendedName>
</protein>